<comment type="subcellular location">
    <subcellularLocation>
        <location evidence="1">Cell membrane</location>
        <topology evidence="1">Multi-pass membrane protein</topology>
    </subcellularLocation>
</comment>
<comment type="caution">
    <text evidence="7">The sequence shown here is derived from an EMBL/GenBank/DDBJ whole genome shotgun (WGS) entry which is preliminary data.</text>
</comment>
<dbReference type="GO" id="GO:0022857">
    <property type="term" value="F:transmembrane transporter activity"/>
    <property type="evidence" value="ECO:0007669"/>
    <property type="project" value="InterPro"/>
</dbReference>
<reference evidence="7" key="2">
    <citation type="submission" date="2020-09" db="EMBL/GenBank/DDBJ databases">
        <authorList>
            <person name="Sun Q."/>
            <person name="Ohkuma M."/>
        </authorList>
    </citation>
    <scope>NUCLEOTIDE SEQUENCE</scope>
    <source>
        <strain evidence="7">JCM 4369</strain>
    </source>
</reference>
<evidence type="ECO:0000313" key="7">
    <source>
        <dbReference type="EMBL" id="GGU93807.1"/>
    </source>
</evidence>
<name>A0A918MBP1_9ACTN</name>
<organism evidence="7 8">
    <name type="scientific">Streptomyces filipinensis</name>
    <dbReference type="NCBI Taxonomy" id="66887"/>
    <lineage>
        <taxon>Bacteria</taxon>
        <taxon>Bacillati</taxon>
        <taxon>Actinomycetota</taxon>
        <taxon>Actinomycetes</taxon>
        <taxon>Kitasatosporales</taxon>
        <taxon>Streptomycetaceae</taxon>
        <taxon>Streptomyces</taxon>
    </lineage>
</organism>
<accession>A0A918MBP1</accession>
<keyword evidence="4 5" id="KW-0472">Membrane</keyword>
<sequence length="47" mass="4960">MDWRWAFAVNVAIGIAAMLAGRAVLPKSATREAAPLPDLRGAPLLNS</sequence>
<evidence type="ECO:0000256" key="4">
    <source>
        <dbReference type="ARBA" id="ARBA00023136"/>
    </source>
</evidence>
<evidence type="ECO:0000256" key="1">
    <source>
        <dbReference type="ARBA" id="ARBA00004651"/>
    </source>
</evidence>
<feature type="transmembrane region" description="Helical" evidence="5">
    <location>
        <begin position="6"/>
        <end position="25"/>
    </location>
</feature>
<evidence type="ECO:0000256" key="2">
    <source>
        <dbReference type="ARBA" id="ARBA00022692"/>
    </source>
</evidence>
<keyword evidence="8" id="KW-1185">Reference proteome</keyword>
<proteinExistence type="predicted"/>
<keyword evidence="3 5" id="KW-1133">Transmembrane helix</keyword>
<dbReference type="AlphaFoldDB" id="A0A918MBP1"/>
<dbReference type="GO" id="GO:0005886">
    <property type="term" value="C:plasma membrane"/>
    <property type="evidence" value="ECO:0007669"/>
    <property type="project" value="UniProtKB-SubCell"/>
</dbReference>
<gene>
    <name evidence="7" type="ORF">GCM10010260_31120</name>
</gene>
<dbReference type="SUPFAM" id="SSF103473">
    <property type="entry name" value="MFS general substrate transporter"/>
    <property type="match status" value="1"/>
</dbReference>
<evidence type="ECO:0000256" key="3">
    <source>
        <dbReference type="ARBA" id="ARBA00022989"/>
    </source>
</evidence>
<evidence type="ECO:0000313" key="8">
    <source>
        <dbReference type="Proteomes" id="UP000618795"/>
    </source>
</evidence>
<dbReference type="Proteomes" id="UP000618795">
    <property type="component" value="Unassembled WGS sequence"/>
</dbReference>
<protein>
    <recommendedName>
        <fullName evidence="6">Major facilitator superfamily (MFS) profile domain-containing protein</fullName>
    </recommendedName>
</protein>
<evidence type="ECO:0000259" key="6">
    <source>
        <dbReference type="PROSITE" id="PS50850"/>
    </source>
</evidence>
<dbReference type="PROSITE" id="PS50850">
    <property type="entry name" value="MFS"/>
    <property type="match status" value="1"/>
</dbReference>
<feature type="domain" description="Major facilitator superfamily (MFS) profile" evidence="6">
    <location>
        <begin position="1"/>
        <end position="47"/>
    </location>
</feature>
<dbReference type="RefSeq" id="WP_229854130.1">
    <property type="nucleotide sequence ID" value="NZ_BMTD01000005.1"/>
</dbReference>
<dbReference type="InterPro" id="IPR036259">
    <property type="entry name" value="MFS_trans_sf"/>
</dbReference>
<dbReference type="InterPro" id="IPR020846">
    <property type="entry name" value="MFS_dom"/>
</dbReference>
<reference evidence="7" key="1">
    <citation type="journal article" date="2014" name="Int. J. Syst. Evol. Microbiol.">
        <title>Complete genome sequence of Corynebacterium casei LMG S-19264T (=DSM 44701T), isolated from a smear-ripened cheese.</title>
        <authorList>
            <consortium name="US DOE Joint Genome Institute (JGI-PGF)"/>
            <person name="Walter F."/>
            <person name="Albersmeier A."/>
            <person name="Kalinowski J."/>
            <person name="Ruckert C."/>
        </authorList>
    </citation>
    <scope>NUCLEOTIDE SEQUENCE</scope>
    <source>
        <strain evidence="7">JCM 4369</strain>
    </source>
</reference>
<keyword evidence="2 5" id="KW-0812">Transmembrane</keyword>
<evidence type="ECO:0000256" key="5">
    <source>
        <dbReference type="SAM" id="Phobius"/>
    </source>
</evidence>
<dbReference type="EMBL" id="BMTD01000005">
    <property type="protein sequence ID" value="GGU93807.1"/>
    <property type="molecule type" value="Genomic_DNA"/>
</dbReference>